<evidence type="ECO:0000256" key="2">
    <source>
        <dbReference type="ARBA" id="ARBA00022448"/>
    </source>
</evidence>
<dbReference type="GO" id="GO:0005384">
    <property type="term" value="F:manganese ion transmembrane transporter activity"/>
    <property type="evidence" value="ECO:0007669"/>
    <property type="project" value="TreeGrafter"/>
</dbReference>
<dbReference type="Pfam" id="PF01566">
    <property type="entry name" value="Nramp"/>
    <property type="match status" value="1"/>
</dbReference>
<feature type="transmembrane region" description="Helical" evidence="6">
    <location>
        <begin position="146"/>
        <end position="164"/>
    </location>
</feature>
<proteinExistence type="predicted"/>
<dbReference type="GO" id="GO:0034755">
    <property type="term" value="P:iron ion transmembrane transport"/>
    <property type="evidence" value="ECO:0007669"/>
    <property type="project" value="TreeGrafter"/>
</dbReference>
<feature type="transmembrane region" description="Helical" evidence="6">
    <location>
        <begin position="184"/>
        <end position="205"/>
    </location>
</feature>
<evidence type="ECO:0000256" key="4">
    <source>
        <dbReference type="ARBA" id="ARBA00022989"/>
    </source>
</evidence>
<accession>A0A168LE88</accession>
<dbReference type="PANTHER" id="PTHR11706">
    <property type="entry name" value="SOLUTE CARRIER PROTEIN FAMILY 11 MEMBER"/>
    <property type="match status" value="1"/>
</dbReference>
<dbReference type="GO" id="GO:0005886">
    <property type="term" value="C:plasma membrane"/>
    <property type="evidence" value="ECO:0007669"/>
    <property type="project" value="TreeGrafter"/>
</dbReference>
<feature type="transmembrane region" description="Helical" evidence="6">
    <location>
        <begin position="117"/>
        <end position="134"/>
    </location>
</feature>
<feature type="transmembrane region" description="Helical" evidence="6">
    <location>
        <begin position="319"/>
        <end position="337"/>
    </location>
</feature>
<dbReference type="NCBIfam" id="NF037982">
    <property type="entry name" value="Nramp_1"/>
    <property type="match status" value="1"/>
</dbReference>
<evidence type="ECO:0000313" key="8">
    <source>
        <dbReference type="Proteomes" id="UP000077407"/>
    </source>
</evidence>
<dbReference type="PATRIC" id="fig|1538.10.peg.3887"/>
<keyword evidence="5 6" id="KW-0472">Membrane</keyword>
<dbReference type="GO" id="GO:0015086">
    <property type="term" value="F:cadmium ion transmembrane transporter activity"/>
    <property type="evidence" value="ECO:0007669"/>
    <property type="project" value="TreeGrafter"/>
</dbReference>
<dbReference type="InterPro" id="IPR001046">
    <property type="entry name" value="NRAMP_fam"/>
</dbReference>
<dbReference type="PANTHER" id="PTHR11706:SF33">
    <property type="entry name" value="NATURAL RESISTANCE-ASSOCIATED MACROPHAGE PROTEIN 2"/>
    <property type="match status" value="1"/>
</dbReference>
<dbReference type="AlphaFoldDB" id="A0A168LE88"/>
<feature type="transmembrane region" description="Helical" evidence="6">
    <location>
        <begin position="226"/>
        <end position="249"/>
    </location>
</feature>
<organism evidence="7 8">
    <name type="scientific">Clostridium ljungdahlii</name>
    <dbReference type="NCBI Taxonomy" id="1538"/>
    <lineage>
        <taxon>Bacteria</taxon>
        <taxon>Bacillati</taxon>
        <taxon>Bacillota</taxon>
        <taxon>Clostridia</taxon>
        <taxon>Eubacteriales</taxon>
        <taxon>Clostridiaceae</taxon>
        <taxon>Clostridium</taxon>
    </lineage>
</organism>
<keyword evidence="4 6" id="KW-1133">Transmembrane helix</keyword>
<comment type="caution">
    <text evidence="7">The sequence shown here is derived from an EMBL/GenBank/DDBJ whole genome shotgun (WGS) entry which is preliminary data.</text>
</comment>
<keyword evidence="3 6" id="KW-0812">Transmembrane</keyword>
<feature type="transmembrane region" description="Helical" evidence="6">
    <location>
        <begin position="85"/>
        <end position="111"/>
    </location>
</feature>
<dbReference type="OrthoDB" id="141480at2"/>
<name>A0A168LE88_9CLOT</name>
<reference evidence="7 8" key="1">
    <citation type="journal article" date="2015" name="Biotechnol. Bioeng.">
        <title>Genome sequence and phenotypic characterization of Caulobacter segnis.</title>
        <authorList>
            <person name="Patel S."/>
            <person name="Fletcher B."/>
            <person name="Scott D.C."/>
            <person name="Ely B."/>
        </authorList>
    </citation>
    <scope>NUCLEOTIDE SEQUENCE [LARGE SCALE GENOMIC DNA]</scope>
    <source>
        <strain evidence="7 8">ERI-2</strain>
    </source>
</reference>
<dbReference type="RefSeq" id="WP_063557057.1">
    <property type="nucleotide sequence ID" value="NZ_LITT01000063.1"/>
</dbReference>
<feature type="transmembrane region" description="Helical" evidence="6">
    <location>
        <begin position="269"/>
        <end position="292"/>
    </location>
</feature>
<comment type="subcellular location">
    <subcellularLocation>
        <location evidence="1">Membrane</location>
        <topology evidence="1">Multi-pass membrane protein</topology>
    </subcellularLocation>
</comment>
<dbReference type="Proteomes" id="UP000077407">
    <property type="component" value="Unassembled WGS sequence"/>
</dbReference>
<feature type="transmembrane region" description="Helical" evidence="6">
    <location>
        <begin position="386"/>
        <end position="407"/>
    </location>
</feature>
<sequence length="409" mass="44895">MKKKNKFLLILSIIGPGLITVNAGNDAGGITTYATVGASYGYSMLWGLLLITVSLSVIQEMNARMAVVTGKGLSDLIRENFSVKLAFFAMIILFVANFGVCVGDFAGIAASMDMFGINKYISVPVMAFVVWFLITKGSYSNIEKIFLAFTFVFFSYIITCFIEKPDWNHVIRATFTPTLKFDSGFILAFIGMIGTTITPYMQFYLQSSVVDKGLQIKDYKYEKLDVYLGSIWGNLVAFFIIICTAVTLYKAGIKIDSASQAAQALKPLAGNYASILFGVGLFGASVLACMVIPLSTSYAICECFGLESGLDHKYKESPAFYGIFTFMIIFSSIIVLIPNVSLVGVMLVTQQLAGILCPIILIFMVLLTNNKELMGEYVNNGLQNVIIWVTVIFIIVLSLILFVSPFIKI</sequence>
<gene>
    <name evidence="7" type="primary">mntH_3</name>
    <name evidence="7" type="ORF">WY13_03815</name>
</gene>
<evidence type="ECO:0000313" key="7">
    <source>
        <dbReference type="EMBL" id="OAA83039.1"/>
    </source>
</evidence>
<evidence type="ECO:0000256" key="3">
    <source>
        <dbReference type="ARBA" id="ARBA00022692"/>
    </source>
</evidence>
<protein>
    <submittedName>
        <fullName evidence="7">Divalent metal cation transporter MntH</fullName>
    </submittedName>
</protein>
<evidence type="ECO:0000256" key="1">
    <source>
        <dbReference type="ARBA" id="ARBA00004141"/>
    </source>
</evidence>
<feature type="transmembrane region" description="Helical" evidence="6">
    <location>
        <begin position="39"/>
        <end position="58"/>
    </location>
</feature>
<evidence type="ECO:0000256" key="5">
    <source>
        <dbReference type="ARBA" id="ARBA00023136"/>
    </source>
</evidence>
<evidence type="ECO:0000256" key="6">
    <source>
        <dbReference type="SAM" id="Phobius"/>
    </source>
</evidence>
<keyword evidence="2" id="KW-0813">Transport</keyword>
<feature type="transmembrane region" description="Helical" evidence="6">
    <location>
        <begin position="343"/>
        <end position="366"/>
    </location>
</feature>
<dbReference type="EMBL" id="LITT01000063">
    <property type="protein sequence ID" value="OAA83039.1"/>
    <property type="molecule type" value="Genomic_DNA"/>
</dbReference>